<dbReference type="CDD" id="cd18737">
    <property type="entry name" value="PIN_VapC4-5_FitB-like"/>
    <property type="match status" value="1"/>
</dbReference>
<evidence type="ECO:0000313" key="9">
    <source>
        <dbReference type="EMBL" id="MFC3052813.1"/>
    </source>
</evidence>
<organism evidence="9 10">
    <name type="scientific">Kordiimonas pumila</name>
    <dbReference type="NCBI Taxonomy" id="2161677"/>
    <lineage>
        <taxon>Bacteria</taxon>
        <taxon>Pseudomonadati</taxon>
        <taxon>Pseudomonadota</taxon>
        <taxon>Alphaproteobacteria</taxon>
        <taxon>Kordiimonadales</taxon>
        <taxon>Kordiimonadaceae</taxon>
        <taxon>Kordiimonas</taxon>
    </lineage>
</organism>
<sequence length="124" mass="13569">MGQVKVVFDSCILIDYLNGIKPAKAEIEALDKGSRCISTLTWIEVMVGVEEDHIDIVSDFLASFTVLSLNADVAMASVTVRKERKIKLPDAIIEATAIANNALLVTRNTKDFQASVSVRIPYTL</sequence>
<name>A0ABV7D727_9PROT</name>
<keyword evidence="4" id="KW-0479">Metal-binding</keyword>
<evidence type="ECO:0000259" key="8">
    <source>
        <dbReference type="Pfam" id="PF01850"/>
    </source>
</evidence>
<dbReference type="Proteomes" id="UP001595444">
    <property type="component" value="Unassembled WGS sequence"/>
</dbReference>
<proteinExistence type="inferred from homology"/>
<evidence type="ECO:0000256" key="1">
    <source>
        <dbReference type="ARBA" id="ARBA00001946"/>
    </source>
</evidence>
<comment type="cofactor">
    <cofactor evidence="1">
        <name>Mg(2+)</name>
        <dbReference type="ChEBI" id="CHEBI:18420"/>
    </cofactor>
</comment>
<keyword evidence="2" id="KW-1277">Toxin-antitoxin system</keyword>
<reference evidence="10" key="1">
    <citation type="journal article" date="2019" name="Int. J. Syst. Evol. Microbiol.">
        <title>The Global Catalogue of Microorganisms (GCM) 10K type strain sequencing project: providing services to taxonomists for standard genome sequencing and annotation.</title>
        <authorList>
            <consortium name="The Broad Institute Genomics Platform"/>
            <consortium name="The Broad Institute Genome Sequencing Center for Infectious Disease"/>
            <person name="Wu L."/>
            <person name="Ma J."/>
        </authorList>
    </citation>
    <scope>NUCLEOTIDE SEQUENCE [LARGE SCALE GENOMIC DNA]</scope>
    <source>
        <strain evidence="10">KCTC 62164</strain>
    </source>
</reference>
<evidence type="ECO:0000256" key="4">
    <source>
        <dbReference type="ARBA" id="ARBA00022723"/>
    </source>
</evidence>
<evidence type="ECO:0000256" key="7">
    <source>
        <dbReference type="ARBA" id="ARBA00038093"/>
    </source>
</evidence>
<dbReference type="InterPro" id="IPR050556">
    <property type="entry name" value="Type_II_TA_system_RNase"/>
</dbReference>
<dbReference type="RefSeq" id="WP_194213541.1">
    <property type="nucleotide sequence ID" value="NZ_JBHRSL010000010.1"/>
</dbReference>
<evidence type="ECO:0000313" key="10">
    <source>
        <dbReference type="Proteomes" id="UP001595444"/>
    </source>
</evidence>
<keyword evidence="6" id="KW-0460">Magnesium</keyword>
<dbReference type="Gene3D" id="3.40.50.1010">
    <property type="entry name" value="5'-nuclease"/>
    <property type="match status" value="1"/>
</dbReference>
<evidence type="ECO:0000256" key="2">
    <source>
        <dbReference type="ARBA" id="ARBA00022649"/>
    </source>
</evidence>
<dbReference type="PANTHER" id="PTHR33653:SF1">
    <property type="entry name" value="RIBONUCLEASE VAPC2"/>
    <property type="match status" value="1"/>
</dbReference>
<protein>
    <submittedName>
        <fullName evidence="9">Type II toxin-antitoxin system VapC family toxin</fullName>
    </submittedName>
</protein>
<comment type="similarity">
    <text evidence="7">Belongs to the PINc/VapC protein family.</text>
</comment>
<dbReference type="InterPro" id="IPR002716">
    <property type="entry name" value="PIN_dom"/>
</dbReference>
<dbReference type="InterPro" id="IPR029060">
    <property type="entry name" value="PIN-like_dom_sf"/>
</dbReference>
<evidence type="ECO:0000256" key="3">
    <source>
        <dbReference type="ARBA" id="ARBA00022722"/>
    </source>
</evidence>
<evidence type="ECO:0000256" key="6">
    <source>
        <dbReference type="ARBA" id="ARBA00022842"/>
    </source>
</evidence>
<dbReference type="EMBL" id="JBHRSL010000010">
    <property type="protein sequence ID" value="MFC3052813.1"/>
    <property type="molecule type" value="Genomic_DNA"/>
</dbReference>
<dbReference type="Pfam" id="PF01850">
    <property type="entry name" value="PIN"/>
    <property type="match status" value="1"/>
</dbReference>
<dbReference type="PANTHER" id="PTHR33653">
    <property type="entry name" value="RIBONUCLEASE VAPC2"/>
    <property type="match status" value="1"/>
</dbReference>
<dbReference type="SUPFAM" id="SSF88723">
    <property type="entry name" value="PIN domain-like"/>
    <property type="match status" value="1"/>
</dbReference>
<accession>A0ABV7D727</accession>
<keyword evidence="10" id="KW-1185">Reference proteome</keyword>
<evidence type="ECO:0000256" key="5">
    <source>
        <dbReference type="ARBA" id="ARBA00022801"/>
    </source>
</evidence>
<feature type="domain" description="PIN" evidence="8">
    <location>
        <begin position="6"/>
        <end position="110"/>
    </location>
</feature>
<comment type="caution">
    <text evidence="9">The sequence shown here is derived from an EMBL/GenBank/DDBJ whole genome shotgun (WGS) entry which is preliminary data.</text>
</comment>
<keyword evidence="5" id="KW-0378">Hydrolase</keyword>
<keyword evidence="3" id="KW-0540">Nuclease</keyword>
<gene>
    <name evidence="9" type="ORF">ACFOKA_12935</name>
</gene>